<evidence type="ECO:0000313" key="3">
    <source>
        <dbReference type="EMBL" id="QDT03811.1"/>
    </source>
</evidence>
<feature type="transmembrane region" description="Helical" evidence="2">
    <location>
        <begin position="113"/>
        <end position="135"/>
    </location>
</feature>
<feature type="region of interest" description="Disordered" evidence="1">
    <location>
        <begin position="187"/>
        <end position="209"/>
    </location>
</feature>
<keyword evidence="2" id="KW-0812">Transmembrane</keyword>
<dbReference type="KEGG" id="rlc:K227x_21960"/>
<organism evidence="3 4">
    <name type="scientific">Rubripirellula lacrimiformis</name>
    <dbReference type="NCBI Taxonomy" id="1930273"/>
    <lineage>
        <taxon>Bacteria</taxon>
        <taxon>Pseudomonadati</taxon>
        <taxon>Planctomycetota</taxon>
        <taxon>Planctomycetia</taxon>
        <taxon>Pirellulales</taxon>
        <taxon>Pirellulaceae</taxon>
        <taxon>Rubripirellula</taxon>
    </lineage>
</organism>
<dbReference type="OrthoDB" id="290574at2"/>
<dbReference type="AlphaFoldDB" id="A0A517N9K1"/>
<gene>
    <name evidence="3" type="ORF">K227x_21960</name>
</gene>
<evidence type="ECO:0000313" key="4">
    <source>
        <dbReference type="Proteomes" id="UP000318538"/>
    </source>
</evidence>
<dbReference type="EMBL" id="CP036525">
    <property type="protein sequence ID" value="QDT03811.1"/>
    <property type="molecule type" value="Genomic_DNA"/>
</dbReference>
<feature type="transmembrane region" description="Helical" evidence="2">
    <location>
        <begin position="21"/>
        <end position="45"/>
    </location>
</feature>
<sequence length="209" mass="22156">MIPTDTHDRRRLATASDLFVTTLRGVVVAWCAVMGMTTVGLAAFAPESVSVGIAIAIGSGLISVLALIPGCFLQQPNTQQPNTQQPNTQQPNTQQRGNGSLESGRRTGLTANLFLVGASAAMAIRFAGTVALFVACRYQFGVTTETVAILVCSWYMLLTSVEIFFLARNASTIDSIIDQSSRQRSGLESVSDEPNLGLSQTPLTDSTLG</sequence>
<feature type="compositionally biased region" description="Low complexity" evidence="1">
    <location>
        <begin position="78"/>
        <end position="95"/>
    </location>
</feature>
<dbReference type="RefSeq" id="WP_145169410.1">
    <property type="nucleotide sequence ID" value="NZ_CP036525.1"/>
</dbReference>
<accession>A0A517N9K1</accession>
<keyword evidence="2" id="KW-0472">Membrane</keyword>
<reference evidence="3 4" key="1">
    <citation type="submission" date="2019-02" db="EMBL/GenBank/DDBJ databases">
        <title>Deep-cultivation of Planctomycetes and their phenomic and genomic characterization uncovers novel biology.</title>
        <authorList>
            <person name="Wiegand S."/>
            <person name="Jogler M."/>
            <person name="Boedeker C."/>
            <person name="Pinto D."/>
            <person name="Vollmers J."/>
            <person name="Rivas-Marin E."/>
            <person name="Kohn T."/>
            <person name="Peeters S.H."/>
            <person name="Heuer A."/>
            <person name="Rast P."/>
            <person name="Oberbeckmann S."/>
            <person name="Bunk B."/>
            <person name="Jeske O."/>
            <person name="Meyerdierks A."/>
            <person name="Storesund J.E."/>
            <person name="Kallscheuer N."/>
            <person name="Luecker S."/>
            <person name="Lage O.M."/>
            <person name="Pohl T."/>
            <person name="Merkel B.J."/>
            <person name="Hornburger P."/>
            <person name="Mueller R.-W."/>
            <person name="Bruemmer F."/>
            <person name="Labrenz M."/>
            <person name="Spormann A.M."/>
            <person name="Op den Camp H."/>
            <person name="Overmann J."/>
            <person name="Amann R."/>
            <person name="Jetten M.S.M."/>
            <person name="Mascher T."/>
            <person name="Medema M.H."/>
            <person name="Devos D.P."/>
            <person name="Kaster A.-K."/>
            <person name="Ovreas L."/>
            <person name="Rohde M."/>
            <person name="Galperin M.Y."/>
            <person name="Jogler C."/>
        </authorList>
    </citation>
    <scope>NUCLEOTIDE SEQUENCE [LARGE SCALE GENOMIC DNA]</scope>
    <source>
        <strain evidence="3 4">K22_7</strain>
    </source>
</reference>
<name>A0A517N9K1_9BACT</name>
<feature type="transmembrane region" description="Helical" evidence="2">
    <location>
        <begin position="51"/>
        <end position="73"/>
    </location>
</feature>
<proteinExistence type="predicted"/>
<evidence type="ECO:0000256" key="2">
    <source>
        <dbReference type="SAM" id="Phobius"/>
    </source>
</evidence>
<protein>
    <submittedName>
        <fullName evidence="3">Uncharacterized protein</fullName>
    </submittedName>
</protein>
<feature type="compositionally biased region" description="Polar residues" evidence="1">
    <location>
        <begin position="197"/>
        <end position="209"/>
    </location>
</feature>
<feature type="transmembrane region" description="Helical" evidence="2">
    <location>
        <begin position="147"/>
        <end position="167"/>
    </location>
</feature>
<feature type="region of interest" description="Disordered" evidence="1">
    <location>
        <begin position="78"/>
        <end position="102"/>
    </location>
</feature>
<dbReference type="Proteomes" id="UP000318538">
    <property type="component" value="Chromosome"/>
</dbReference>
<keyword evidence="2" id="KW-1133">Transmembrane helix</keyword>
<keyword evidence="4" id="KW-1185">Reference proteome</keyword>
<evidence type="ECO:0000256" key="1">
    <source>
        <dbReference type="SAM" id="MobiDB-lite"/>
    </source>
</evidence>